<dbReference type="Gene3D" id="2.60.40.10">
    <property type="entry name" value="Immunoglobulins"/>
    <property type="match status" value="1"/>
</dbReference>
<dbReference type="AlphaFoldDB" id="A0A6B1DX10"/>
<organism evidence="4">
    <name type="scientific">Caldilineaceae bacterium SB0662_bin_9</name>
    <dbReference type="NCBI Taxonomy" id="2605258"/>
    <lineage>
        <taxon>Bacteria</taxon>
        <taxon>Bacillati</taxon>
        <taxon>Chloroflexota</taxon>
        <taxon>Caldilineae</taxon>
        <taxon>Caldilineales</taxon>
        <taxon>Caldilineaceae</taxon>
    </lineage>
</organism>
<proteinExistence type="predicted"/>
<dbReference type="PROSITE" id="PS50853">
    <property type="entry name" value="FN3"/>
    <property type="match status" value="1"/>
</dbReference>
<feature type="domain" description="Fibronectin type-III" evidence="3">
    <location>
        <begin position="62"/>
        <end position="150"/>
    </location>
</feature>
<dbReference type="EMBL" id="VXPY01000101">
    <property type="protein sequence ID" value="MYD91546.1"/>
    <property type="molecule type" value="Genomic_DNA"/>
</dbReference>
<evidence type="ECO:0000256" key="2">
    <source>
        <dbReference type="SAM" id="SignalP"/>
    </source>
</evidence>
<sequence>MQRVQSTLGPSTTKLFILLSMVILLPVTLASPAHAEGVQNNDIPSNKPLQQAPSGDMVHPNRPAQVQVLFFTEAKLIDQTKVELTWQRVPGFDYEVRKNERAWKMLKKRPSAIFSNLKPLTTYRFSVRAVNDQGIRSKAQHVDIVTGLPATTNIKAISGTDGSVGIGWDPVCYPVTLDNPDYGCVYAVDFSYRVPETRKWKTVAQTMTADPVTVFQAQPGVHRVRVSITAVAVPAQYYRSNCVLDNCAVSRDISNLQLPSNVSLLDLPHSYLKVSLPVSPADVNEDDNTCGDPDNGEFPISRDPCLVLLPGG</sequence>
<dbReference type="SMART" id="SM00060">
    <property type="entry name" value="FN3"/>
    <property type="match status" value="2"/>
</dbReference>
<name>A0A6B1DX10_9CHLR</name>
<reference evidence="4" key="1">
    <citation type="submission" date="2019-09" db="EMBL/GenBank/DDBJ databases">
        <title>Characterisation of the sponge microbiome using genome-centric metagenomics.</title>
        <authorList>
            <person name="Engelberts J.P."/>
            <person name="Robbins S.J."/>
            <person name="De Goeij J.M."/>
            <person name="Aranda M."/>
            <person name="Bell S.C."/>
            <person name="Webster N.S."/>
        </authorList>
    </citation>
    <scope>NUCLEOTIDE SEQUENCE</scope>
    <source>
        <strain evidence="4">SB0662_bin_9</strain>
    </source>
</reference>
<dbReference type="InterPro" id="IPR013783">
    <property type="entry name" value="Ig-like_fold"/>
</dbReference>
<feature type="region of interest" description="Disordered" evidence="1">
    <location>
        <begin position="38"/>
        <end position="59"/>
    </location>
</feature>
<dbReference type="CDD" id="cd00063">
    <property type="entry name" value="FN3"/>
    <property type="match status" value="1"/>
</dbReference>
<gene>
    <name evidence="4" type="ORF">F4Y08_14635</name>
</gene>
<evidence type="ECO:0000313" key="4">
    <source>
        <dbReference type="EMBL" id="MYD91546.1"/>
    </source>
</evidence>
<dbReference type="InterPro" id="IPR003961">
    <property type="entry name" value="FN3_dom"/>
</dbReference>
<comment type="caution">
    <text evidence="4">The sequence shown here is derived from an EMBL/GenBank/DDBJ whole genome shotgun (WGS) entry which is preliminary data.</text>
</comment>
<dbReference type="InterPro" id="IPR036116">
    <property type="entry name" value="FN3_sf"/>
</dbReference>
<dbReference type="SUPFAM" id="SSF49265">
    <property type="entry name" value="Fibronectin type III"/>
    <property type="match status" value="1"/>
</dbReference>
<protein>
    <submittedName>
        <fullName evidence="4">Fibronectin type III domain-containing protein</fullName>
    </submittedName>
</protein>
<feature type="signal peptide" evidence="2">
    <location>
        <begin position="1"/>
        <end position="35"/>
    </location>
</feature>
<feature type="compositionally biased region" description="Polar residues" evidence="1">
    <location>
        <begin position="38"/>
        <end position="53"/>
    </location>
</feature>
<accession>A0A6B1DX10</accession>
<keyword evidence="2" id="KW-0732">Signal</keyword>
<dbReference type="Pfam" id="PF00041">
    <property type="entry name" value="fn3"/>
    <property type="match status" value="1"/>
</dbReference>
<evidence type="ECO:0000259" key="3">
    <source>
        <dbReference type="PROSITE" id="PS50853"/>
    </source>
</evidence>
<evidence type="ECO:0000256" key="1">
    <source>
        <dbReference type="SAM" id="MobiDB-lite"/>
    </source>
</evidence>
<feature type="chain" id="PRO_5025637242" evidence="2">
    <location>
        <begin position="36"/>
        <end position="312"/>
    </location>
</feature>